<evidence type="ECO:0000256" key="15">
    <source>
        <dbReference type="ARBA" id="ARBA00059284"/>
    </source>
</evidence>
<evidence type="ECO:0000313" key="18">
    <source>
        <dbReference type="EMBL" id="KAG0499183.1"/>
    </source>
</evidence>
<dbReference type="CDD" id="cd13593">
    <property type="entry name" value="PBP2_HisGL3"/>
    <property type="match status" value="1"/>
</dbReference>
<dbReference type="Gene3D" id="3.30.70.60">
    <property type="match status" value="1"/>
</dbReference>
<dbReference type="Proteomes" id="UP000636800">
    <property type="component" value="Chromosome 1"/>
</dbReference>
<protein>
    <recommendedName>
        <fullName evidence="7">ATP phosphoribosyltransferase</fullName>
        <ecNumber evidence="7">2.4.2.17</ecNumber>
    </recommendedName>
</protein>
<evidence type="ECO:0000256" key="13">
    <source>
        <dbReference type="ARBA" id="ARBA00022946"/>
    </source>
</evidence>
<dbReference type="Gene3D" id="3.30.70.120">
    <property type="match status" value="1"/>
</dbReference>
<dbReference type="InterPro" id="IPR014717">
    <property type="entry name" value="Transl_elong_EF1B/ribsomal_bS6"/>
</dbReference>
<evidence type="ECO:0000256" key="6">
    <source>
        <dbReference type="ARBA" id="ARBA00009512"/>
    </source>
</evidence>
<gene>
    <name evidence="18" type="ORF">HPP92_003874</name>
</gene>
<evidence type="ECO:0000256" key="3">
    <source>
        <dbReference type="ARBA" id="ARBA00004229"/>
    </source>
</evidence>
<dbReference type="GO" id="GO:0019843">
    <property type="term" value="F:rRNA binding"/>
    <property type="evidence" value="ECO:0007669"/>
    <property type="project" value="InterPro"/>
</dbReference>
<dbReference type="PROSITE" id="PS01316">
    <property type="entry name" value="ATP_P_PHORIBOSYLTR"/>
    <property type="match status" value="1"/>
</dbReference>
<dbReference type="InterPro" id="IPR020814">
    <property type="entry name" value="Ribosomal_S6_plastid/chlpt"/>
</dbReference>
<comment type="cofactor">
    <cofactor evidence="2">
        <name>Mg(2+)</name>
        <dbReference type="ChEBI" id="CHEBI:18420"/>
    </cofactor>
</comment>
<evidence type="ECO:0000256" key="11">
    <source>
        <dbReference type="ARBA" id="ARBA00022676"/>
    </source>
</evidence>
<evidence type="ECO:0000256" key="12">
    <source>
        <dbReference type="ARBA" id="ARBA00022679"/>
    </source>
</evidence>
<dbReference type="CDD" id="cd15487">
    <property type="entry name" value="bS6_chloro_cyano"/>
    <property type="match status" value="1"/>
</dbReference>
<keyword evidence="11" id="KW-0328">Glycosyltransferase</keyword>
<dbReference type="SUPFAM" id="SSF54995">
    <property type="entry name" value="Ribosomal protein S6"/>
    <property type="match status" value="1"/>
</dbReference>
<dbReference type="Pfam" id="PF08029">
    <property type="entry name" value="HisG_C"/>
    <property type="match status" value="1"/>
</dbReference>
<dbReference type="NCBIfam" id="TIGR03455">
    <property type="entry name" value="HisG_C-term"/>
    <property type="match status" value="1"/>
</dbReference>
<evidence type="ECO:0000256" key="5">
    <source>
        <dbReference type="ARBA" id="ARBA00007955"/>
    </source>
</evidence>
<keyword evidence="8" id="KW-0150">Chloroplast</keyword>
<proteinExistence type="inferred from homology"/>
<evidence type="ECO:0000256" key="2">
    <source>
        <dbReference type="ARBA" id="ARBA00001946"/>
    </source>
</evidence>
<dbReference type="InterPro" id="IPR000529">
    <property type="entry name" value="Ribosomal_bS6"/>
</dbReference>
<dbReference type="EMBL" id="JADCNL010000001">
    <property type="protein sequence ID" value="KAG0499183.1"/>
    <property type="molecule type" value="Genomic_DNA"/>
</dbReference>
<comment type="similarity">
    <text evidence="5">Belongs to the ATP phosphoribosyltransferase family. Long subfamily.</text>
</comment>
<keyword evidence="13" id="KW-0809">Transit peptide</keyword>
<dbReference type="GO" id="GO:0000105">
    <property type="term" value="P:L-histidine biosynthetic process"/>
    <property type="evidence" value="ECO:0007669"/>
    <property type="project" value="UniProtKB-UniPathway"/>
</dbReference>
<dbReference type="EC" id="2.4.2.17" evidence="7"/>
<dbReference type="PANTHER" id="PTHR21403:SF8">
    <property type="entry name" value="ATP PHOSPHORIBOSYLTRANSFERASE"/>
    <property type="match status" value="1"/>
</dbReference>
<evidence type="ECO:0000313" key="19">
    <source>
        <dbReference type="Proteomes" id="UP000636800"/>
    </source>
</evidence>
<evidence type="ECO:0000256" key="4">
    <source>
        <dbReference type="ARBA" id="ARBA00004667"/>
    </source>
</evidence>
<reference evidence="18 19" key="1">
    <citation type="journal article" date="2020" name="Nat. Food">
        <title>A phased Vanilla planifolia genome enables genetic improvement of flavour and production.</title>
        <authorList>
            <person name="Hasing T."/>
            <person name="Tang H."/>
            <person name="Brym M."/>
            <person name="Khazi F."/>
            <person name="Huang T."/>
            <person name="Chambers A.H."/>
        </authorList>
    </citation>
    <scope>NUCLEOTIDE SEQUENCE [LARGE SCALE GENOMIC DNA]</scope>
    <source>
        <tissue evidence="18">Leaf</tissue>
    </source>
</reference>
<evidence type="ECO:0000256" key="7">
    <source>
        <dbReference type="ARBA" id="ARBA00011946"/>
    </source>
</evidence>
<evidence type="ECO:0000256" key="10">
    <source>
        <dbReference type="ARBA" id="ARBA00022640"/>
    </source>
</evidence>
<dbReference type="GO" id="GO:0005840">
    <property type="term" value="C:ribosome"/>
    <property type="evidence" value="ECO:0007669"/>
    <property type="project" value="InterPro"/>
</dbReference>
<evidence type="ECO:0000256" key="14">
    <source>
        <dbReference type="ARBA" id="ARBA00023102"/>
    </source>
</evidence>
<dbReference type="PANTHER" id="PTHR21403">
    <property type="entry name" value="ATP PHOSPHORIBOSYLTRANSFERASE ATP-PRTASE"/>
    <property type="match status" value="1"/>
</dbReference>
<dbReference type="InterPro" id="IPR001348">
    <property type="entry name" value="ATP_PRibTrfase_HisG"/>
</dbReference>
<dbReference type="GO" id="GO:0003879">
    <property type="term" value="F:ATP phosphoribosyltransferase activity"/>
    <property type="evidence" value="ECO:0007669"/>
    <property type="project" value="UniProtKB-EC"/>
</dbReference>
<dbReference type="UniPathway" id="UPA00031">
    <property type="reaction ID" value="UER00006"/>
</dbReference>
<organism evidence="18 19">
    <name type="scientific">Vanilla planifolia</name>
    <name type="common">Vanilla</name>
    <dbReference type="NCBI Taxonomy" id="51239"/>
    <lineage>
        <taxon>Eukaryota</taxon>
        <taxon>Viridiplantae</taxon>
        <taxon>Streptophyta</taxon>
        <taxon>Embryophyta</taxon>
        <taxon>Tracheophyta</taxon>
        <taxon>Spermatophyta</taxon>
        <taxon>Magnoliopsida</taxon>
        <taxon>Liliopsida</taxon>
        <taxon>Asparagales</taxon>
        <taxon>Orchidaceae</taxon>
        <taxon>Vanilloideae</taxon>
        <taxon>Vanilleae</taxon>
        <taxon>Vanilla</taxon>
    </lineage>
</organism>
<dbReference type="InterPro" id="IPR018198">
    <property type="entry name" value="ATP_PRibTrfase_CS"/>
</dbReference>
<dbReference type="AlphaFoldDB" id="A0A835RYG1"/>
<evidence type="ECO:0000259" key="17">
    <source>
        <dbReference type="Pfam" id="PF08029"/>
    </source>
</evidence>
<comment type="subcellular location">
    <subcellularLocation>
        <location evidence="3">Plastid</location>
        <location evidence="3">Chloroplast</location>
    </subcellularLocation>
</comment>
<dbReference type="FunFam" id="3.40.190.10:FF:000118">
    <property type="entry name" value="ATP phosphoribosyltransferase 2, chloroplastic"/>
    <property type="match status" value="1"/>
</dbReference>
<evidence type="ECO:0000259" key="16">
    <source>
        <dbReference type="Pfam" id="PF01634"/>
    </source>
</evidence>
<accession>A0A835RYG1</accession>
<dbReference type="NCBIfam" id="TIGR00070">
    <property type="entry name" value="hisG"/>
    <property type="match status" value="1"/>
</dbReference>
<comment type="caution">
    <text evidence="18">The sequence shown here is derived from an EMBL/GenBank/DDBJ whole genome shotgun (WGS) entry which is preliminary data.</text>
</comment>
<feature type="domain" description="Histidine biosynthesis HisG C-terminal" evidence="17">
    <location>
        <begin position="292"/>
        <end position="376"/>
    </location>
</feature>
<comment type="similarity">
    <text evidence="6">Belongs to the bacterial ribosomal protein bS6 family.</text>
</comment>
<dbReference type="FunFam" id="3.30.70.120:FF:000007">
    <property type="entry name" value="ATP phosphoribosyltransferase, chloroplastic"/>
    <property type="match status" value="1"/>
</dbReference>
<dbReference type="Gene3D" id="3.40.190.10">
    <property type="entry name" value="Periplasmic binding protein-like II"/>
    <property type="match status" value="2"/>
</dbReference>
<dbReference type="InterPro" id="IPR013115">
    <property type="entry name" value="HisG_C"/>
</dbReference>
<dbReference type="SUPFAM" id="SSF53850">
    <property type="entry name" value="Periplasmic binding protein-like II"/>
    <property type="match status" value="1"/>
</dbReference>
<sequence length="606" mass="67637">MMVSCDFPTFFHFKHSPMYTCLQQRPDYSGFLCRAAAPNTIAPAAPTAYAEAEARKQERTAVRLGLPSKGRMADETLTLLKNCQLGVRQVNPRQYVADIPQLSNMEVWFQRPKDIVRKLQSGDLDLGIVGLDTVCEYGQGNEDLVLVHDELEYGDCRLSIAIPMYGIFENINSLEDLAKMPQWTEERPLRITTGFTYLGTKFTEDKGLKHVSFSTADGALEAAPAMGISDAIMDLVGSGTTLRENNLKEIKDGVVLESQAVLVGSKKSLTQRDGVLDITHEILERLEAHLRASGQYTVTANMKGSNADEVAERILGQASLSGLQGPTISPVYTNSNGKVKVDYYAIVICVPRKALYDSVKQLRLIGGSGVLVSPLTYIFEEETPKWKALLKKLGIRHSIKGMASLAFAPFFSPSIPRGFRSGLLVAGVRPVVCTFRCGGARKVDRWPVVRAVDFPDSFFEDEDEDEDEDEVEERDPFPIAAASIAELEDKEMPPCPPGLRQYETMAVLRPDMSEDERIKLTERYEELLITGGGMYVEVFNRGVIPLAYTIKKKDKDGESNEYFDGIYLLFSYFTKPASILPLETRLKIDDDVIRSSTFHIRKRKYD</sequence>
<comment type="pathway">
    <text evidence="4">Amino-acid biosynthesis; L-histidine biosynthesis; L-histidine from 5-phospho-alpha-D-ribose 1-diphosphate: step 1/9.</text>
</comment>
<name>A0A835RYG1_VANPL</name>
<dbReference type="InterPro" id="IPR013820">
    <property type="entry name" value="ATP_PRibTrfase_cat"/>
</dbReference>
<dbReference type="Pfam" id="PF01634">
    <property type="entry name" value="HisG"/>
    <property type="match status" value="1"/>
</dbReference>
<dbReference type="Pfam" id="PF01250">
    <property type="entry name" value="Ribosomal_S6"/>
    <property type="match status" value="1"/>
</dbReference>
<evidence type="ECO:0000256" key="1">
    <source>
        <dbReference type="ARBA" id="ARBA00000915"/>
    </source>
</evidence>
<comment type="catalytic activity">
    <reaction evidence="1">
        <text>1-(5-phospho-beta-D-ribosyl)-ATP + diphosphate = 5-phospho-alpha-D-ribose 1-diphosphate + ATP</text>
        <dbReference type="Rhea" id="RHEA:18473"/>
        <dbReference type="ChEBI" id="CHEBI:30616"/>
        <dbReference type="ChEBI" id="CHEBI:33019"/>
        <dbReference type="ChEBI" id="CHEBI:58017"/>
        <dbReference type="ChEBI" id="CHEBI:73183"/>
        <dbReference type="EC" id="2.4.2.17"/>
    </reaction>
</comment>
<keyword evidence="12" id="KW-0808">Transferase</keyword>
<evidence type="ECO:0000256" key="8">
    <source>
        <dbReference type="ARBA" id="ARBA00022528"/>
    </source>
</evidence>
<dbReference type="InterPro" id="IPR011322">
    <property type="entry name" value="N-reg_PII-like_a/b"/>
</dbReference>
<dbReference type="InterPro" id="IPR015867">
    <property type="entry name" value="N-reg_PII/ATP_PRibTrfase_C"/>
</dbReference>
<dbReference type="InterPro" id="IPR035980">
    <property type="entry name" value="Ribosomal_bS6_sf"/>
</dbReference>
<dbReference type="HAMAP" id="MF_00360">
    <property type="entry name" value="Ribosomal_bS6"/>
    <property type="match status" value="1"/>
</dbReference>
<dbReference type="GO" id="GO:0006412">
    <property type="term" value="P:translation"/>
    <property type="evidence" value="ECO:0007669"/>
    <property type="project" value="InterPro"/>
</dbReference>
<keyword evidence="19" id="KW-1185">Reference proteome</keyword>
<dbReference type="GO" id="GO:0003735">
    <property type="term" value="F:structural constituent of ribosome"/>
    <property type="evidence" value="ECO:0007669"/>
    <property type="project" value="InterPro"/>
</dbReference>
<dbReference type="SUPFAM" id="SSF54913">
    <property type="entry name" value="GlnB-like"/>
    <property type="match status" value="1"/>
</dbReference>
<keyword evidence="10" id="KW-0934">Plastid</keyword>
<comment type="function">
    <text evidence="15">Catalyzes the condensation of ATP and 5-phosphoribose 1-diphosphate to form N'-(5'-phosphoribosyl)-ATP (PR-ATP).</text>
</comment>
<dbReference type="FunFam" id="3.40.190.10:FF:000125">
    <property type="entry name" value="ATP phosphoribosyltransferase, chloroplastic"/>
    <property type="match status" value="1"/>
</dbReference>
<keyword evidence="9" id="KW-0028">Amino-acid biosynthesis</keyword>
<keyword evidence="14" id="KW-0368">Histidine biosynthesis</keyword>
<evidence type="ECO:0000256" key="9">
    <source>
        <dbReference type="ARBA" id="ARBA00022605"/>
    </source>
</evidence>
<feature type="domain" description="ATP phosphoribosyltransferase catalytic" evidence="16">
    <location>
        <begin position="111"/>
        <end position="287"/>
    </location>
</feature>
<dbReference type="GO" id="GO:0009507">
    <property type="term" value="C:chloroplast"/>
    <property type="evidence" value="ECO:0007669"/>
    <property type="project" value="UniProtKB-SubCell"/>
</dbReference>
<dbReference type="GO" id="GO:0000287">
    <property type="term" value="F:magnesium ion binding"/>
    <property type="evidence" value="ECO:0007669"/>
    <property type="project" value="InterPro"/>
</dbReference>
<dbReference type="NCBIfam" id="TIGR00166">
    <property type="entry name" value="S6"/>
    <property type="match status" value="1"/>
</dbReference>